<dbReference type="InterPro" id="IPR031369">
    <property type="entry name" value="PRR18"/>
</dbReference>
<proteinExistence type="predicted"/>
<dbReference type="Pfam" id="PF15671">
    <property type="entry name" value="PRR18"/>
    <property type="match status" value="2"/>
</dbReference>
<dbReference type="EMBL" id="JAOTOJ010000001">
    <property type="protein sequence ID" value="KAK9411727.1"/>
    <property type="molecule type" value="Genomic_DNA"/>
</dbReference>
<name>A0AAW1CBH2_CROAD</name>
<organism evidence="2 3">
    <name type="scientific">Crotalus adamanteus</name>
    <name type="common">Eastern diamondback rattlesnake</name>
    <dbReference type="NCBI Taxonomy" id="8729"/>
    <lineage>
        <taxon>Eukaryota</taxon>
        <taxon>Metazoa</taxon>
        <taxon>Chordata</taxon>
        <taxon>Craniata</taxon>
        <taxon>Vertebrata</taxon>
        <taxon>Euteleostomi</taxon>
        <taxon>Lepidosauria</taxon>
        <taxon>Squamata</taxon>
        <taxon>Bifurcata</taxon>
        <taxon>Unidentata</taxon>
        <taxon>Episquamata</taxon>
        <taxon>Toxicofera</taxon>
        <taxon>Serpentes</taxon>
        <taxon>Colubroidea</taxon>
        <taxon>Viperidae</taxon>
        <taxon>Crotalinae</taxon>
        <taxon>Crotalus</taxon>
    </lineage>
</organism>
<feature type="compositionally biased region" description="Gly residues" evidence="1">
    <location>
        <begin position="1"/>
        <end position="14"/>
    </location>
</feature>
<comment type="caution">
    <text evidence="2">The sequence shown here is derived from an EMBL/GenBank/DDBJ whole genome shotgun (WGS) entry which is preliminary data.</text>
</comment>
<evidence type="ECO:0000313" key="2">
    <source>
        <dbReference type="EMBL" id="KAK9411727.1"/>
    </source>
</evidence>
<feature type="compositionally biased region" description="Low complexity" evidence="1">
    <location>
        <begin position="112"/>
        <end position="131"/>
    </location>
</feature>
<feature type="region of interest" description="Disordered" evidence="1">
    <location>
        <begin position="1"/>
        <end position="155"/>
    </location>
</feature>
<keyword evidence="3" id="KW-1185">Reference proteome</keyword>
<evidence type="ECO:0000313" key="3">
    <source>
        <dbReference type="Proteomes" id="UP001474421"/>
    </source>
</evidence>
<gene>
    <name evidence="2" type="ORF">NXF25_002902</name>
</gene>
<feature type="compositionally biased region" description="Polar residues" evidence="1">
    <location>
        <begin position="81"/>
        <end position="105"/>
    </location>
</feature>
<dbReference type="AlphaFoldDB" id="A0AAW1CBH2"/>
<evidence type="ECO:0000256" key="1">
    <source>
        <dbReference type="SAM" id="MobiDB-lite"/>
    </source>
</evidence>
<accession>A0AAW1CBH2</accession>
<sequence>MSADTGGGGGGGGEKVSPAMSLPPIAPPPSAAPRLQSRKQHQPSPPVAAPRKPMAVLATAPLAPGKPPRKGRGVPSERSVGFSSSWPSASLQKQLPRSRAAQGSRNAPPPERGAAAAALSATLSRSRGRSGPPAAGTHSCESLCAAPGGRGEASLRFSLSLPPEAIRVLQRRSLEKQQRPRGRVARFASPDASRCPLAGTSSPEGDLRALLQVSLLNERHRYDDVEYEEDEAAGDPGAFTADEGLVRKCTEWLRGVESAAARDRAGKMDSLPHLSTL</sequence>
<reference evidence="2 3" key="1">
    <citation type="journal article" date="2024" name="Proc. Natl. Acad. Sci. U.S.A.">
        <title>The genetic regulatory architecture and epigenomic basis for age-related changes in rattlesnake venom.</title>
        <authorList>
            <person name="Hogan M.P."/>
            <person name="Holding M.L."/>
            <person name="Nystrom G.S."/>
            <person name="Colston T.J."/>
            <person name="Bartlett D.A."/>
            <person name="Mason A.J."/>
            <person name="Ellsworth S.A."/>
            <person name="Rautsaw R.M."/>
            <person name="Lawrence K.C."/>
            <person name="Strickland J.L."/>
            <person name="He B."/>
            <person name="Fraser P."/>
            <person name="Margres M.J."/>
            <person name="Gilbert D.M."/>
            <person name="Gibbs H.L."/>
            <person name="Parkinson C.L."/>
            <person name="Rokyta D.R."/>
        </authorList>
    </citation>
    <scope>NUCLEOTIDE SEQUENCE [LARGE SCALE GENOMIC DNA]</scope>
    <source>
        <strain evidence="2">DRR0105</strain>
    </source>
</reference>
<protein>
    <submittedName>
        <fullName evidence="2">Proline-rich protein 18</fullName>
    </submittedName>
</protein>
<dbReference type="Proteomes" id="UP001474421">
    <property type="component" value="Unassembled WGS sequence"/>
</dbReference>
<feature type="region of interest" description="Disordered" evidence="1">
    <location>
        <begin position="174"/>
        <end position="201"/>
    </location>
</feature>